<dbReference type="GO" id="GO:0015833">
    <property type="term" value="P:peptide transport"/>
    <property type="evidence" value="ECO:0007669"/>
    <property type="project" value="TreeGrafter"/>
</dbReference>
<evidence type="ECO:0000313" key="4">
    <source>
        <dbReference type="EMBL" id="KOG57805.1"/>
    </source>
</evidence>
<keyword evidence="2" id="KW-0732">Signal</keyword>
<dbReference type="InterPro" id="IPR039424">
    <property type="entry name" value="SBP_5"/>
</dbReference>
<dbReference type="AlphaFoldDB" id="A0A0L8N5P5"/>
<dbReference type="Gene3D" id="3.40.190.10">
    <property type="entry name" value="Periplasmic binding protein-like II"/>
    <property type="match status" value="1"/>
</dbReference>
<dbReference type="InterPro" id="IPR030678">
    <property type="entry name" value="Peptide/Ni-bd"/>
</dbReference>
<evidence type="ECO:0000259" key="3">
    <source>
        <dbReference type="Pfam" id="PF00496"/>
    </source>
</evidence>
<feature type="signal peptide" evidence="2">
    <location>
        <begin position="1"/>
        <end position="27"/>
    </location>
</feature>
<evidence type="ECO:0000256" key="2">
    <source>
        <dbReference type="SAM" id="SignalP"/>
    </source>
</evidence>
<dbReference type="eggNOG" id="COG4166">
    <property type="taxonomic scope" value="Bacteria"/>
</dbReference>
<dbReference type="GO" id="GO:0043190">
    <property type="term" value="C:ATP-binding cassette (ABC) transporter complex"/>
    <property type="evidence" value="ECO:0007669"/>
    <property type="project" value="InterPro"/>
</dbReference>
<dbReference type="OrthoDB" id="9046151at2"/>
<dbReference type="Gene3D" id="3.10.105.10">
    <property type="entry name" value="Dipeptide-binding Protein, Domain 3"/>
    <property type="match status" value="1"/>
</dbReference>
<organism evidence="4 5">
    <name type="scientific">Streptomyces virginiae</name>
    <name type="common">Streptomyces cinnamonensis</name>
    <dbReference type="NCBI Taxonomy" id="1961"/>
    <lineage>
        <taxon>Bacteria</taxon>
        <taxon>Bacillati</taxon>
        <taxon>Actinomycetota</taxon>
        <taxon>Actinomycetes</taxon>
        <taxon>Kitasatosporales</taxon>
        <taxon>Streptomycetaceae</taxon>
        <taxon>Streptomyces</taxon>
    </lineage>
</organism>
<protein>
    <submittedName>
        <fullName evidence="4">Peptide ABC transporter substrate-binding protein</fullName>
    </submittedName>
</protein>
<feature type="chain" id="PRO_5038683011" evidence="2">
    <location>
        <begin position="28"/>
        <end position="556"/>
    </location>
</feature>
<dbReference type="PANTHER" id="PTHR30290">
    <property type="entry name" value="PERIPLASMIC BINDING COMPONENT OF ABC TRANSPORTER"/>
    <property type="match status" value="1"/>
</dbReference>
<name>A0A0L8N5P5_STRVG</name>
<dbReference type="PIRSF" id="PIRSF002741">
    <property type="entry name" value="MppA"/>
    <property type="match status" value="1"/>
</dbReference>
<evidence type="ECO:0000256" key="1">
    <source>
        <dbReference type="SAM" id="MobiDB-lite"/>
    </source>
</evidence>
<dbReference type="Pfam" id="PF00496">
    <property type="entry name" value="SBP_bac_5"/>
    <property type="match status" value="1"/>
</dbReference>
<proteinExistence type="predicted"/>
<dbReference type="Gene3D" id="3.90.76.10">
    <property type="entry name" value="Dipeptide-binding Protein, Domain 1"/>
    <property type="match status" value="1"/>
</dbReference>
<dbReference type="GO" id="GO:1904680">
    <property type="term" value="F:peptide transmembrane transporter activity"/>
    <property type="evidence" value="ECO:0007669"/>
    <property type="project" value="TreeGrafter"/>
</dbReference>
<dbReference type="EMBL" id="LGUV01000002">
    <property type="protein sequence ID" value="KOG57805.1"/>
    <property type="molecule type" value="Genomic_DNA"/>
</dbReference>
<dbReference type="Proteomes" id="UP000037084">
    <property type="component" value="Unassembled WGS sequence"/>
</dbReference>
<dbReference type="PANTHER" id="PTHR30290:SF83">
    <property type="entry name" value="ABC TRANSPORTER SUBSTRATE-BINDING PROTEIN"/>
    <property type="match status" value="1"/>
</dbReference>
<dbReference type="PROSITE" id="PS51257">
    <property type="entry name" value="PROKAR_LIPOPROTEIN"/>
    <property type="match status" value="1"/>
</dbReference>
<dbReference type="CDD" id="cd00995">
    <property type="entry name" value="PBP2_NikA_DppA_OppA_like"/>
    <property type="match status" value="1"/>
</dbReference>
<comment type="caution">
    <text evidence="4">The sequence shown here is derived from an EMBL/GenBank/DDBJ whole genome shotgun (WGS) entry which is preliminary data.</text>
</comment>
<reference evidence="5" key="1">
    <citation type="submission" date="2015-07" db="EMBL/GenBank/DDBJ databases">
        <authorList>
            <consortium name="Consortium for Microbial Forensics and Genomics (microFORGE)"/>
            <person name="Knight B.M."/>
            <person name="Roberts D.P."/>
            <person name="Lin D."/>
            <person name="Hari K."/>
            <person name="Fletcher J."/>
            <person name="Melcher U."/>
            <person name="Blagden T."/>
            <person name="Winegar R.A."/>
        </authorList>
    </citation>
    <scope>NUCLEOTIDE SEQUENCE [LARGE SCALE GENOMIC DNA]</scope>
    <source>
        <strain evidence="5">NRRL B-1447</strain>
    </source>
</reference>
<dbReference type="InterPro" id="IPR000914">
    <property type="entry name" value="SBP_5_dom"/>
</dbReference>
<dbReference type="GO" id="GO:0042597">
    <property type="term" value="C:periplasmic space"/>
    <property type="evidence" value="ECO:0007669"/>
    <property type="project" value="UniProtKB-ARBA"/>
</dbReference>
<gene>
    <name evidence="4" type="ORF">ADK75_03525</name>
</gene>
<feature type="region of interest" description="Disordered" evidence="1">
    <location>
        <begin position="31"/>
        <end position="61"/>
    </location>
</feature>
<sequence>MRRKPMRGAKSAKWVVGAVVVALAATACGGGDGDSKDKGSAANGGVFRLGSTEPDTIDPGRAHESTGILLANALFTGLYGNTPDGLAEPALAESATSDEGCTSWTFKVKPDTKFSNGEAVDAEAFARGWARAAHKAAASDVAYHFAGIKGYAELQDGSAKTFSGVTTPDPTTIKVDLSKADCEFVLKTAHAAYSPVPKVAKVGEEDKAFGEAPIGNGPFKMDGTWEHNKAINLIRNDGYGLQKASLEKVQVTLLNDKTAQQLEYDGFQAGTFDYAHIPTPMLKTAEAKYKPQNKWFAKDTNGMNFVLPIGDNGPTNNKDARLAISYAIDRQAIAKGVFQGYQTPSTTIVPPAFPKAYQKDLCVSCVKQDVAKAKEHAEKGGLKPGTEIKFSFNTGAGHEEWVQAIAKQLEEVLGVKVKLDGKDFPGMLKEQQGSGATGIYRFAWGADYPTPENFLFPLLHSSSMSKDAEGNVTGDNRVRYNNPEFDKLIDTARATKDEAARTAMYKQAEKMAMDDMALIPTFNRSQFRLMATDKFNGLDDINFNEDPILEKISLKK</sequence>
<feature type="domain" description="Solute-binding protein family 5" evidence="3">
    <location>
        <begin position="88"/>
        <end position="464"/>
    </location>
</feature>
<dbReference type="PATRIC" id="fig|1961.12.peg.740"/>
<accession>A0A0L8N5P5</accession>
<evidence type="ECO:0000313" key="5">
    <source>
        <dbReference type="Proteomes" id="UP000037084"/>
    </source>
</evidence>
<dbReference type="SUPFAM" id="SSF53850">
    <property type="entry name" value="Periplasmic binding protein-like II"/>
    <property type="match status" value="1"/>
</dbReference>